<name>A0A9P8MGD5_9HYPO</name>
<feature type="compositionally biased region" description="Low complexity" evidence="1">
    <location>
        <begin position="41"/>
        <end position="50"/>
    </location>
</feature>
<accession>A0A9P8MGD5</accession>
<feature type="compositionally biased region" description="Basic residues" evidence="1">
    <location>
        <begin position="13"/>
        <end position="23"/>
    </location>
</feature>
<proteinExistence type="predicted"/>
<dbReference type="AlphaFoldDB" id="A0A9P8MGD5"/>
<keyword evidence="3" id="KW-1185">Reference proteome</keyword>
<comment type="caution">
    <text evidence="2">The sequence shown here is derived from an EMBL/GenBank/DDBJ whole genome shotgun (WGS) entry which is preliminary data.</text>
</comment>
<evidence type="ECO:0000313" key="2">
    <source>
        <dbReference type="EMBL" id="KAH0599382.1"/>
    </source>
</evidence>
<sequence>MADKPRNLATSRGVKHAGVKRRPTTTPSLERRHSVATANQGTTDTTLRGRLPGGGLGLWSPFDRRRMTGRFILCLGASAVRSGCYARDEACDGLCCAQTDAREAFAAAAS</sequence>
<evidence type="ECO:0000256" key="1">
    <source>
        <dbReference type="SAM" id="MobiDB-lite"/>
    </source>
</evidence>
<evidence type="ECO:0000313" key="3">
    <source>
        <dbReference type="Proteomes" id="UP000764110"/>
    </source>
</evidence>
<dbReference type="Proteomes" id="UP000764110">
    <property type="component" value="Unassembled WGS sequence"/>
</dbReference>
<feature type="region of interest" description="Disordered" evidence="1">
    <location>
        <begin position="1"/>
        <end position="50"/>
    </location>
</feature>
<dbReference type="EMBL" id="JACEFI010000003">
    <property type="protein sequence ID" value="KAH0599382.1"/>
    <property type="molecule type" value="Genomic_DNA"/>
</dbReference>
<gene>
    <name evidence="2" type="ORF">MHUMG1_02169</name>
</gene>
<protein>
    <submittedName>
        <fullName evidence="2">Uncharacterized protein</fullName>
    </submittedName>
</protein>
<organism evidence="2 3">
    <name type="scientific">Metarhizium humberi</name>
    <dbReference type="NCBI Taxonomy" id="2596975"/>
    <lineage>
        <taxon>Eukaryota</taxon>
        <taxon>Fungi</taxon>
        <taxon>Dikarya</taxon>
        <taxon>Ascomycota</taxon>
        <taxon>Pezizomycotina</taxon>
        <taxon>Sordariomycetes</taxon>
        <taxon>Hypocreomycetidae</taxon>
        <taxon>Hypocreales</taxon>
        <taxon>Clavicipitaceae</taxon>
        <taxon>Metarhizium</taxon>
    </lineage>
</organism>
<reference evidence="2 3" key="1">
    <citation type="submission" date="2020-07" db="EMBL/GenBank/DDBJ databases">
        <title>Metarhizium humberi genome.</title>
        <authorList>
            <person name="Lysoe E."/>
        </authorList>
    </citation>
    <scope>NUCLEOTIDE SEQUENCE [LARGE SCALE GENOMIC DNA]</scope>
    <source>
        <strain evidence="2 3">ESALQ1638</strain>
    </source>
</reference>